<reference evidence="4" key="1">
    <citation type="submission" date="2020-05" db="EMBL/GenBank/DDBJ databases">
        <authorList>
            <person name="Chiriac C."/>
            <person name="Salcher M."/>
            <person name="Ghai R."/>
            <person name="Kavagutti S V."/>
        </authorList>
    </citation>
    <scope>NUCLEOTIDE SEQUENCE</scope>
</reference>
<protein>
    <submittedName>
        <fullName evidence="4">Unannotated protein</fullName>
    </submittedName>
</protein>
<proteinExistence type="predicted"/>
<dbReference type="InterPro" id="IPR039420">
    <property type="entry name" value="WalR-like"/>
</dbReference>
<dbReference type="EMBL" id="CAEZUV010000037">
    <property type="protein sequence ID" value="CAB4610357.1"/>
    <property type="molecule type" value="Genomic_DNA"/>
</dbReference>
<dbReference type="SMART" id="SM00421">
    <property type="entry name" value="HTH_LUXR"/>
    <property type="match status" value="1"/>
</dbReference>
<organism evidence="4">
    <name type="scientific">freshwater metagenome</name>
    <dbReference type="NCBI Taxonomy" id="449393"/>
    <lineage>
        <taxon>unclassified sequences</taxon>
        <taxon>metagenomes</taxon>
        <taxon>ecological metagenomes</taxon>
    </lineage>
</organism>
<dbReference type="GO" id="GO:0000160">
    <property type="term" value="P:phosphorelay signal transduction system"/>
    <property type="evidence" value="ECO:0007669"/>
    <property type="project" value="InterPro"/>
</dbReference>
<dbReference type="SUPFAM" id="SSF46894">
    <property type="entry name" value="C-terminal effector domain of the bipartite response regulators"/>
    <property type="match status" value="1"/>
</dbReference>
<dbReference type="AlphaFoldDB" id="A0A6J6ZWU0"/>
<dbReference type="GO" id="GO:0003677">
    <property type="term" value="F:DNA binding"/>
    <property type="evidence" value="ECO:0007669"/>
    <property type="project" value="UniProtKB-KW"/>
</dbReference>
<evidence type="ECO:0000259" key="2">
    <source>
        <dbReference type="PROSITE" id="PS50110"/>
    </source>
</evidence>
<evidence type="ECO:0000256" key="1">
    <source>
        <dbReference type="ARBA" id="ARBA00023125"/>
    </source>
</evidence>
<dbReference type="InterPro" id="IPR036388">
    <property type="entry name" value="WH-like_DNA-bd_sf"/>
</dbReference>
<dbReference type="CDD" id="cd00156">
    <property type="entry name" value="REC"/>
    <property type="match status" value="1"/>
</dbReference>
<dbReference type="Pfam" id="PF00072">
    <property type="entry name" value="Response_reg"/>
    <property type="match status" value="1"/>
</dbReference>
<dbReference type="GO" id="GO:0006355">
    <property type="term" value="P:regulation of DNA-templated transcription"/>
    <property type="evidence" value="ECO:0007669"/>
    <property type="project" value="InterPro"/>
</dbReference>
<dbReference type="PANTHER" id="PTHR43214">
    <property type="entry name" value="TWO-COMPONENT RESPONSE REGULATOR"/>
    <property type="match status" value="1"/>
</dbReference>
<accession>A0A6J6ZWU0</accession>
<evidence type="ECO:0000313" key="4">
    <source>
        <dbReference type="EMBL" id="CAB4824951.1"/>
    </source>
</evidence>
<gene>
    <name evidence="3" type="ORF">UFOPK1856_00387</name>
    <name evidence="4" type="ORF">UFOPK3217_00387</name>
</gene>
<dbReference type="InterPro" id="IPR016032">
    <property type="entry name" value="Sig_transdc_resp-reg_C-effctor"/>
</dbReference>
<evidence type="ECO:0000313" key="3">
    <source>
        <dbReference type="EMBL" id="CAB4610357.1"/>
    </source>
</evidence>
<dbReference type="Gene3D" id="3.40.50.2300">
    <property type="match status" value="1"/>
</dbReference>
<keyword evidence="1" id="KW-0238">DNA-binding</keyword>
<dbReference type="InterPro" id="IPR011006">
    <property type="entry name" value="CheY-like_superfamily"/>
</dbReference>
<name>A0A6J6ZWU0_9ZZZZ</name>
<sequence length="215" mass="23636">MTVGFRTRVLVAEDEEFTLNLLREILTDADFEVIGVRSVSEAIKSIESFDPHAVISDLNFGVNAPSGADLLNYLHEERPWIGKVILTSHASPNLALPSGTELPPNVIYLVKSELQSIASLGTAIKDSIAKISETSVIPVLDNQRIVISQTQGEILRLIAEGYTNQAIAKRRGTSLRATEALVQRTFASLGLKADDEFNPRILAVRMWQEDKVVVK</sequence>
<dbReference type="Gene3D" id="1.10.10.10">
    <property type="entry name" value="Winged helix-like DNA-binding domain superfamily/Winged helix DNA-binding domain"/>
    <property type="match status" value="1"/>
</dbReference>
<dbReference type="PROSITE" id="PS50110">
    <property type="entry name" value="RESPONSE_REGULATORY"/>
    <property type="match status" value="1"/>
</dbReference>
<dbReference type="InterPro" id="IPR001789">
    <property type="entry name" value="Sig_transdc_resp-reg_receiver"/>
</dbReference>
<dbReference type="InterPro" id="IPR000792">
    <property type="entry name" value="Tscrpt_reg_LuxR_C"/>
</dbReference>
<dbReference type="SUPFAM" id="SSF52172">
    <property type="entry name" value="CheY-like"/>
    <property type="match status" value="1"/>
</dbReference>
<dbReference type="EMBL" id="CAFABJ010000035">
    <property type="protein sequence ID" value="CAB4824951.1"/>
    <property type="molecule type" value="Genomic_DNA"/>
</dbReference>
<dbReference type="PANTHER" id="PTHR43214:SF43">
    <property type="entry name" value="TWO-COMPONENT RESPONSE REGULATOR"/>
    <property type="match status" value="1"/>
</dbReference>
<feature type="domain" description="Response regulatory" evidence="2">
    <location>
        <begin position="8"/>
        <end position="118"/>
    </location>
</feature>